<dbReference type="Proteomes" id="UP000029665">
    <property type="component" value="Unassembled WGS sequence"/>
</dbReference>
<dbReference type="GO" id="GO:0005737">
    <property type="term" value="C:cytoplasm"/>
    <property type="evidence" value="ECO:0007669"/>
    <property type="project" value="TreeGrafter"/>
</dbReference>
<evidence type="ECO:0000256" key="1">
    <source>
        <dbReference type="ARBA" id="ARBA00023268"/>
    </source>
</evidence>
<dbReference type="AlphaFoldDB" id="A0A060SAS3"/>
<dbReference type="STRING" id="5643.A0A060SAS3"/>
<dbReference type="Gene3D" id="3.40.50.12780">
    <property type="entry name" value="N-terminal domain of ligase-like"/>
    <property type="match status" value="1"/>
</dbReference>
<organism evidence="3 4">
    <name type="scientific">Pycnoporus cinnabarinus</name>
    <name type="common">Cinnabar-red polypore</name>
    <name type="synonym">Trametes cinnabarina</name>
    <dbReference type="NCBI Taxonomy" id="5643"/>
    <lineage>
        <taxon>Eukaryota</taxon>
        <taxon>Fungi</taxon>
        <taxon>Dikarya</taxon>
        <taxon>Basidiomycota</taxon>
        <taxon>Agaricomycotina</taxon>
        <taxon>Agaricomycetes</taxon>
        <taxon>Polyporales</taxon>
        <taxon>Polyporaceae</taxon>
        <taxon>Trametes</taxon>
    </lineage>
</organism>
<dbReference type="SUPFAM" id="SSF56801">
    <property type="entry name" value="Acetyl-CoA synthetase-like"/>
    <property type="match status" value="1"/>
</dbReference>
<keyword evidence="4" id="KW-1185">Reference proteome</keyword>
<dbReference type="InterPro" id="IPR020845">
    <property type="entry name" value="AMP-binding_CS"/>
</dbReference>
<evidence type="ECO:0000313" key="4">
    <source>
        <dbReference type="Proteomes" id="UP000029665"/>
    </source>
</evidence>
<dbReference type="FunFam" id="3.40.50.980:FF:000001">
    <property type="entry name" value="Non-ribosomal peptide synthetase"/>
    <property type="match status" value="1"/>
</dbReference>
<dbReference type="PANTHER" id="PTHR45527">
    <property type="entry name" value="NONRIBOSOMAL PEPTIDE SYNTHETASE"/>
    <property type="match status" value="1"/>
</dbReference>
<accession>A0A060SAS3</accession>
<comment type="caution">
    <text evidence="3">The sequence shown here is derived from an EMBL/GenBank/DDBJ whole genome shotgun (WGS) entry which is preliminary data.</text>
</comment>
<dbReference type="GO" id="GO:0044550">
    <property type="term" value="P:secondary metabolite biosynthetic process"/>
    <property type="evidence" value="ECO:0007669"/>
    <property type="project" value="TreeGrafter"/>
</dbReference>
<dbReference type="PROSITE" id="PS00455">
    <property type="entry name" value="AMP_BINDING"/>
    <property type="match status" value="1"/>
</dbReference>
<dbReference type="OrthoDB" id="408177at2759"/>
<dbReference type="InterPro" id="IPR045851">
    <property type="entry name" value="AMP-bd_C_sf"/>
</dbReference>
<reference evidence="3" key="1">
    <citation type="submission" date="2014-01" db="EMBL/GenBank/DDBJ databases">
        <title>The genome of the white-rot fungus Pycnoporus cinnabarinus: a basidiomycete model with a versatile arsenal for lignocellulosic biomass breakdown.</title>
        <authorList>
            <person name="Levasseur A."/>
            <person name="Lomascolo A."/>
            <person name="Ruiz-Duenas F.J."/>
            <person name="Uzan E."/>
            <person name="Piumi F."/>
            <person name="Kues U."/>
            <person name="Ram A.F.J."/>
            <person name="Murat C."/>
            <person name="Haon M."/>
            <person name="Benoit I."/>
            <person name="Arfi Y."/>
            <person name="Chevret D."/>
            <person name="Drula E."/>
            <person name="Kwon M.J."/>
            <person name="Gouret P."/>
            <person name="Lesage-Meessen L."/>
            <person name="Lombard V."/>
            <person name="Mariette J."/>
            <person name="Noirot C."/>
            <person name="Park J."/>
            <person name="Patyshakuliyeva A."/>
            <person name="Wieneger R.A.B."/>
            <person name="Wosten H.A.B."/>
            <person name="Martin F."/>
            <person name="Coutinho P.M."/>
            <person name="de Vries R."/>
            <person name="Martinez A.T."/>
            <person name="Klopp C."/>
            <person name="Pontarotti P."/>
            <person name="Henrissat B."/>
            <person name="Record E."/>
        </authorList>
    </citation>
    <scope>NUCLEOTIDE SEQUENCE [LARGE SCALE GENOMIC DNA]</scope>
    <source>
        <strain evidence="3">BRFM137</strain>
    </source>
</reference>
<sequence>MSTTLPQSVGPTPTASVPGLLAGYEHVLAGYSPQDFPDLSSRRFAPDVPQTASQALSLDTGTDNAHFLAIVTSAIGRVLGAYCGCSDVLLAIADVHEEKLLPVRVAWGDGQTWSDAAGGIGRALADPHWPRISPVELRNALELSAKQFTCPALISVGPLAFPSLGEGIPLVVELDRGNAVVSVTASERSCHPSQTRLLLSQVVALAAHAQEKPHMPIATLPPLTSELLSSYDKHPFEECRSVYGRVPPVKLATDHLTLQAAQQPHNVAVRWYGDLSTDGPIESYSAETITYVELNRQANQLARWLRQVGVENGNAIAVCMKRDVWFHISFIGILRAGACYVPIDAELPEERQQFIARDSGARYILSTSDLPCFASLGDITIDIKDPSVRKAIDQQRADEVALANPDDTSYILYTSGTTGTPKGCILTQRGLSEAIWAISAICANVELEDPSQGNYLSIASVAFDVHIAEVLVPLALGIPILSAPRSLLLEDLPYYIKHLRVSHVGIVPSLIEATMGAVQEDEESGHATSLRYIASGGEKMSDVILDKWASHPKVRLANFYGPSEVTIGCAARFMDKDTPRANIGHTFANVGAYVVDENMNIILRGGTGELVVEGPLVGRGYVGRPDLTQKVFMKFPNDGTERWAYRTGDLVRMMPDATLEIIGRIDTQIKLRGVRIESEGISSILRNAAAPKYSVDAMTILAKHPSIGIDQLVSFVACDSSVPIATRKGGKPSLATLRKAFAAA</sequence>
<gene>
    <name evidence="3" type="ORF">BN946_scf184785.g3</name>
</gene>
<name>A0A060SAS3_PYCCI</name>
<dbReference type="InterPro" id="IPR042099">
    <property type="entry name" value="ANL_N_sf"/>
</dbReference>
<dbReference type="InterPro" id="IPR010071">
    <property type="entry name" value="AA_adenyl_dom"/>
</dbReference>
<proteinExistence type="predicted"/>
<dbReference type="Pfam" id="PF00501">
    <property type="entry name" value="AMP-binding"/>
    <property type="match status" value="1"/>
</dbReference>
<evidence type="ECO:0000259" key="2">
    <source>
        <dbReference type="Pfam" id="PF00501"/>
    </source>
</evidence>
<dbReference type="EMBL" id="CCBP010000047">
    <property type="protein sequence ID" value="CDO69498.1"/>
    <property type="molecule type" value="Genomic_DNA"/>
</dbReference>
<evidence type="ECO:0000313" key="3">
    <source>
        <dbReference type="EMBL" id="CDO69498.1"/>
    </source>
</evidence>
<dbReference type="GO" id="GO:0031177">
    <property type="term" value="F:phosphopantetheine binding"/>
    <property type="evidence" value="ECO:0007669"/>
    <property type="project" value="TreeGrafter"/>
</dbReference>
<dbReference type="GO" id="GO:0043041">
    <property type="term" value="P:amino acid activation for nonribosomal peptide biosynthetic process"/>
    <property type="evidence" value="ECO:0007669"/>
    <property type="project" value="TreeGrafter"/>
</dbReference>
<dbReference type="InterPro" id="IPR000873">
    <property type="entry name" value="AMP-dep_synth/lig_dom"/>
</dbReference>
<feature type="domain" description="AMP-dependent synthetase/ligase" evidence="2">
    <location>
        <begin position="259"/>
        <end position="621"/>
    </location>
</feature>
<dbReference type="NCBIfam" id="TIGR01733">
    <property type="entry name" value="AA-adenyl-dom"/>
    <property type="match status" value="1"/>
</dbReference>
<protein>
    <recommendedName>
        <fullName evidence="2">AMP-dependent synthetase/ligase domain-containing protein</fullName>
    </recommendedName>
</protein>
<dbReference type="PANTHER" id="PTHR45527:SF1">
    <property type="entry name" value="FATTY ACID SYNTHASE"/>
    <property type="match status" value="1"/>
</dbReference>
<keyword evidence="1" id="KW-0511">Multifunctional enzyme</keyword>
<dbReference type="Gene3D" id="3.30.300.30">
    <property type="match status" value="1"/>
</dbReference>
<dbReference type="HOGENOM" id="CLU_000022_2_12_1"/>